<accession>A0ABW2USI8</accession>
<proteinExistence type="inferred from homology"/>
<keyword evidence="3" id="KW-0813">Transport</keyword>
<evidence type="ECO:0000256" key="6">
    <source>
        <dbReference type="SAM" id="SignalP"/>
    </source>
</evidence>
<comment type="subcellular location">
    <subcellularLocation>
        <location evidence="1">Cell membrane</location>
        <topology evidence="1">Lipid-anchor</topology>
    </subcellularLocation>
</comment>
<evidence type="ECO:0000313" key="8">
    <source>
        <dbReference type="EMBL" id="MFC7746854.1"/>
    </source>
</evidence>
<evidence type="ECO:0000256" key="1">
    <source>
        <dbReference type="ARBA" id="ARBA00004193"/>
    </source>
</evidence>
<dbReference type="Proteomes" id="UP001596620">
    <property type="component" value="Unassembled WGS sequence"/>
</dbReference>
<feature type="region of interest" description="Disordered" evidence="5">
    <location>
        <begin position="25"/>
        <end position="55"/>
    </location>
</feature>
<reference evidence="9" key="1">
    <citation type="journal article" date="2019" name="Int. J. Syst. Evol. Microbiol.">
        <title>The Global Catalogue of Microorganisms (GCM) 10K type strain sequencing project: providing services to taxonomists for standard genome sequencing and annotation.</title>
        <authorList>
            <consortium name="The Broad Institute Genomics Platform"/>
            <consortium name="The Broad Institute Genome Sequencing Center for Infectious Disease"/>
            <person name="Wu L."/>
            <person name="Ma J."/>
        </authorList>
    </citation>
    <scope>NUCLEOTIDE SEQUENCE [LARGE SCALE GENOMIC DNA]</scope>
    <source>
        <strain evidence="9">JCM 30234</strain>
    </source>
</reference>
<keyword evidence="4 6" id="KW-0732">Signal</keyword>
<evidence type="ECO:0000256" key="4">
    <source>
        <dbReference type="ARBA" id="ARBA00022729"/>
    </source>
</evidence>
<gene>
    <name evidence="8" type="ORF">ACFQU8_06350</name>
</gene>
<keyword evidence="9" id="KW-1185">Reference proteome</keyword>
<evidence type="ECO:0000313" key="9">
    <source>
        <dbReference type="Proteomes" id="UP001596620"/>
    </source>
</evidence>
<protein>
    <submittedName>
        <fullName evidence="8">Siderophore ABC transporter substrate-binding protein</fullName>
    </submittedName>
</protein>
<dbReference type="EMBL" id="JBHTGR010000010">
    <property type="protein sequence ID" value="MFC7746854.1"/>
    <property type="molecule type" value="Genomic_DNA"/>
</dbReference>
<dbReference type="PANTHER" id="PTHR30532:SF28">
    <property type="entry name" value="PETROBACTIN-BINDING PROTEIN YCLQ"/>
    <property type="match status" value="1"/>
</dbReference>
<dbReference type="PROSITE" id="PS50983">
    <property type="entry name" value="FE_B12_PBP"/>
    <property type="match status" value="1"/>
</dbReference>
<evidence type="ECO:0000256" key="3">
    <source>
        <dbReference type="ARBA" id="ARBA00022448"/>
    </source>
</evidence>
<dbReference type="SUPFAM" id="SSF53807">
    <property type="entry name" value="Helical backbone' metal receptor"/>
    <property type="match status" value="1"/>
</dbReference>
<feature type="domain" description="Fe/B12 periplasmic-binding" evidence="7">
    <location>
        <begin position="63"/>
        <end position="322"/>
    </location>
</feature>
<dbReference type="CDD" id="cd01140">
    <property type="entry name" value="FatB"/>
    <property type="match status" value="1"/>
</dbReference>
<dbReference type="InterPro" id="IPR002491">
    <property type="entry name" value="ABC_transptr_periplasmic_BD"/>
</dbReference>
<feature type="signal peptide" evidence="6">
    <location>
        <begin position="1"/>
        <end position="19"/>
    </location>
</feature>
<organism evidence="8 9">
    <name type="scientific">Lentibacillus kimchii</name>
    <dbReference type="NCBI Taxonomy" id="1542911"/>
    <lineage>
        <taxon>Bacteria</taxon>
        <taxon>Bacillati</taxon>
        <taxon>Bacillota</taxon>
        <taxon>Bacilli</taxon>
        <taxon>Bacillales</taxon>
        <taxon>Bacillaceae</taxon>
        <taxon>Lentibacillus</taxon>
    </lineage>
</organism>
<dbReference type="InterPro" id="IPR033870">
    <property type="entry name" value="FatB"/>
</dbReference>
<dbReference type="Pfam" id="PF01497">
    <property type="entry name" value="Peripla_BP_2"/>
    <property type="match status" value="1"/>
</dbReference>
<evidence type="ECO:0000256" key="5">
    <source>
        <dbReference type="SAM" id="MobiDB-lite"/>
    </source>
</evidence>
<comment type="caution">
    <text evidence="8">The sequence shown here is derived from an EMBL/GenBank/DDBJ whole genome shotgun (WGS) entry which is preliminary data.</text>
</comment>
<dbReference type="PANTHER" id="PTHR30532">
    <property type="entry name" value="IRON III DICITRATE-BINDING PERIPLASMIC PROTEIN"/>
    <property type="match status" value="1"/>
</dbReference>
<dbReference type="RefSeq" id="WP_382358364.1">
    <property type="nucleotide sequence ID" value="NZ_JBHTGR010000010.1"/>
</dbReference>
<dbReference type="InterPro" id="IPR051313">
    <property type="entry name" value="Bact_iron-sidero_bind"/>
</dbReference>
<comment type="similarity">
    <text evidence="2">Belongs to the bacterial solute-binding protein 8 family.</text>
</comment>
<evidence type="ECO:0000259" key="7">
    <source>
        <dbReference type="PROSITE" id="PS50983"/>
    </source>
</evidence>
<sequence length="322" mass="35157">MLKKLSAFLSVFLLMMVLAACGSNAEDASTGSDNDGDNTDSEKETVTISDKLDETDVPKNPENVVVFDYGALETLDKLDVPVKGIAQGSSMPEYLSKYEDSDYTNVGTLIEPDFEAINEADPELIIISGRQSDDYDELSKIAPTIYVGIDNDNYMESFKDNARKLGKIFGKEDKVDQKLSAIEQSIQELQDKTAANDKEGLILLSTGGKISAYGPGSRFGLIHDVFGVTPSDKNIEASTHGQKVTFEYVAEQDPDYLFVIDRDKAIGGDTTASKVLDTKLVNDTTAAKNDHIIYLDPNVWYLSGGGLLSMQEMIDEVENGLD</sequence>
<feature type="compositionally biased region" description="Basic and acidic residues" evidence="5">
    <location>
        <begin position="40"/>
        <end position="55"/>
    </location>
</feature>
<evidence type="ECO:0000256" key="2">
    <source>
        <dbReference type="ARBA" id="ARBA00008814"/>
    </source>
</evidence>
<feature type="chain" id="PRO_5046164854" evidence="6">
    <location>
        <begin position="20"/>
        <end position="322"/>
    </location>
</feature>
<dbReference type="Gene3D" id="3.40.50.1980">
    <property type="entry name" value="Nitrogenase molybdenum iron protein domain"/>
    <property type="match status" value="2"/>
</dbReference>
<dbReference type="PROSITE" id="PS51257">
    <property type="entry name" value="PROKAR_LIPOPROTEIN"/>
    <property type="match status" value="1"/>
</dbReference>
<name>A0ABW2USI8_9BACI</name>